<evidence type="ECO:0000313" key="5">
    <source>
        <dbReference type="EMBL" id="KGG80531.1"/>
    </source>
</evidence>
<accession>A0A096DMP7</accession>
<name>A0A096DMP7_9FIRM</name>
<dbReference type="RefSeq" id="WP_035163166.1">
    <property type="nucleotide sequence ID" value="NZ_AZTB01000022.1"/>
</dbReference>
<dbReference type="EMBL" id="AZTB01000022">
    <property type="protein sequence ID" value="KGG80531.1"/>
    <property type="molecule type" value="Genomic_DNA"/>
</dbReference>
<dbReference type="Pfam" id="PF13407">
    <property type="entry name" value="Peripla_BP_4"/>
    <property type="match status" value="1"/>
</dbReference>
<comment type="similarity">
    <text evidence="2">Belongs to the bacterial solute-binding protein 2 family.</text>
</comment>
<feature type="domain" description="Periplasmic binding protein" evidence="4">
    <location>
        <begin position="48"/>
        <end position="293"/>
    </location>
</feature>
<gene>
    <name evidence="5" type="ORF">Y919_05710</name>
</gene>
<dbReference type="Proteomes" id="UP000029622">
    <property type="component" value="Unassembled WGS sequence"/>
</dbReference>
<reference evidence="5 6" key="1">
    <citation type="submission" date="2013-12" db="EMBL/GenBank/DDBJ databases">
        <title>Draft genome sequence of Caloranaerobacter sp. H53214.</title>
        <authorList>
            <person name="Jiang L.J."/>
            <person name="Shao Z.Z."/>
            <person name="Long M.N."/>
        </authorList>
    </citation>
    <scope>NUCLEOTIDE SEQUENCE [LARGE SCALE GENOMIC DNA]</scope>
    <source>
        <strain evidence="5 6">H53214</strain>
    </source>
</reference>
<dbReference type="GO" id="GO:0030246">
    <property type="term" value="F:carbohydrate binding"/>
    <property type="evidence" value="ECO:0007669"/>
    <property type="project" value="UniProtKB-ARBA"/>
</dbReference>
<dbReference type="GO" id="GO:0030313">
    <property type="term" value="C:cell envelope"/>
    <property type="evidence" value="ECO:0007669"/>
    <property type="project" value="UniProtKB-SubCell"/>
</dbReference>
<proteinExistence type="inferred from homology"/>
<comment type="subcellular location">
    <subcellularLocation>
        <location evidence="1">Cell envelope</location>
    </subcellularLocation>
</comment>
<dbReference type="InterPro" id="IPR028082">
    <property type="entry name" value="Peripla_BP_I"/>
</dbReference>
<protein>
    <recommendedName>
        <fullName evidence="4">Periplasmic binding protein domain-containing protein</fullName>
    </recommendedName>
</protein>
<dbReference type="PANTHER" id="PTHR46847:SF1">
    <property type="entry name" value="D-ALLOSE-BINDING PERIPLASMIC PROTEIN-RELATED"/>
    <property type="match status" value="1"/>
</dbReference>
<dbReference type="Gene3D" id="3.40.50.2300">
    <property type="match status" value="2"/>
</dbReference>
<evidence type="ECO:0000256" key="2">
    <source>
        <dbReference type="ARBA" id="ARBA00007639"/>
    </source>
</evidence>
<sequence>MRRYFIIIFILLSLVIVFMSLTSLIKCYYLTLKNQDSDFIKEGKYHFILVLKEDDLFWNKVADGAKRAAEKYNVTLSILKENYFDMDNHLDLIDRAIESSPDGIISYTLNEQKYENIITCSVDKKIPFITLDVDVLKSKRDAFIGTNNYYTGIVLAKKLINAIGDRGDIGIVMNSEENSFMLTGIYGEVSRHEGVSIVDTRYIDTKRVNTYKVIEDMVINNRELKGIICIDPYATYMAGQVIVRQNKVGKIKLVGTGDLEGTLRFIKKGVIEGTVVRDAYKMGYKAVETMYKIKEEEFIDDTIFIELKYIDKGSLDEE</sequence>
<dbReference type="SUPFAM" id="SSF53822">
    <property type="entry name" value="Periplasmic binding protein-like I"/>
    <property type="match status" value="1"/>
</dbReference>
<evidence type="ECO:0000313" key="6">
    <source>
        <dbReference type="Proteomes" id="UP000029622"/>
    </source>
</evidence>
<keyword evidence="3" id="KW-0732">Signal</keyword>
<dbReference type="InterPro" id="IPR025997">
    <property type="entry name" value="SBP_2_dom"/>
</dbReference>
<evidence type="ECO:0000259" key="4">
    <source>
        <dbReference type="Pfam" id="PF13407"/>
    </source>
</evidence>
<evidence type="ECO:0000256" key="3">
    <source>
        <dbReference type="ARBA" id="ARBA00022729"/>
    </source>
</evidence>
<dbReference type="AlphaFoldDB" id="A0A096DMP7"/>
<evidence type="ECO:0000256" key="1">
    <source>
        <dbReference type="ARBA" id="ARBA00004196"/>
    </source>
</evidence>
<dbReference type="STRING" id="1156417.Y919_05710"/>
<comment type="caution">
    <text evidence="5">The sequence shown here is derived from an EMBL/GenBank/DDBJ whole genome shotgun (WGS) entry which is preliminary data.</text>
</comment>
<dbReference type="PANTHER" id="PTHR46847">
    <property type="entry name" value="D-ALLOSE-BINDING PERIPLASMIC PROTEIN-RELATED"/>
    <property type="match status" value="1"/>
</dbReference>
<organism evidence="5 6">
    <name type="scientific">Caloranaerobacter azorensis H53214</name>
    <dbReference type="NCBI Taxonomy" id="1156417"/>
    <lineage>
        <taxon>Bacteria</taxon>
        <taxon>Bacillati</taxon>
        <taxon>Bacillota</taxon>
        <taxon>Tissierellia</taxon>
        <taxon>Tissierellales</taxon>
        <taxon>Thermohalobacteraceae</taxon>
        <taxon>Caloranaerobacter</taxon>
    </lineage>
</organism>